<dbReference type="SUPFAM" id="SSF46626">
    <property type="entry name" value="Cytochrome c"/>
    <property type="match status" value="1"/>
</dbReference>
<evidence type="ECO:0000256" key="4">
    <source>
        <dbReference type="PROSITE-ProRule" id="PRU00433"/>
    </source>
</evidence>
<organism evidence="7 8">
    <name type="scientific">Delftia lacustris</name>
    <dbReference type="NCBI Taxonomy" id="558537"/>
    <lineage>
        <taxon>Bacteria</taxon>
        <taxon>Pseudomonadati</taxon>
        <taxon>Pseudomonadota</taxon>
        <taxon>Betaproteobacteria</taxon>
        <taxon>Burkholderiales</taxon>
        <taxon>Comamonadaceae</taxon>
        <taxon>Delftia</taxon>
    </lineage>
</organism>
<dbReference type="Pfam" id="PF13442">
    <property type="entry name" value="Cytochrome_CBB3"/>
    <property type="match status" value="1"/>
</dbReference>
<dbReference type="InterPro" id="IPR036909">
    <property type="entry name" value="Cyt_c-like_dom_sf"/>
</dbReference>
<feature type="signal peptide" evidence="5">
    <location>
        <begin position="1"/>
        <end position="29"/>
    </location>
</feature>
<dbReference type="AlphaFoldDB" id="A0A1H3HZW9"/>
<keyword evidence="1 4" id="KW-0349">Heme</keyword>
<dbReference type="RefSeq" id="WP_017405076.1">
    <property type="nucleotide sequence ID" value="NZ_CP069318.1"/>
</dbReference>
<proteinExistence type="predicted"/>
<dbReference type="Proteomes" id="UP000183417">
    <property type="component" value="Unassembled WGS sequence"/>
</dbReference>
<feature type="chain" id="PRO_5010321725" evidence="5">
    <location>
        <begin position="30"/>
        <end position="115"/>
    </location>
</feature>
<dbReference type="GeneID" id="94689352"/>
<dbReference type="PROSITE" id="PS51007">
    <property type="entry name" value="CYTC"/>
    <property type="match status" value="1"/>
</dbReference>
<accession>A0A1H3HZW9</accession>
<evidence type="ECO:0000313" key="8">
    <source>
        <dbReference type="Proteomes" id="UP000183417"/>
    </source>
</evidence>
<dbReference type="Gene3D" id="1.10.760.10">
    <property type="entry name" value="Cytochrome c-like domain"/>
    <property type="match status" value="1"/>
</dbReference>
<keyword evidence="5" id="KW-0732">Signal</keyword>
<keyword evidence="2 4" id="KW-0479">Metal-binding</keyword>
<name>A0A1H3HZW9_9BURK</name>
<sequence length="115" mass="11768">MFTMKHLIHTALLGSTLLGSALLCAPAFADEAAQMALGKKLFATATPACALCHTLKDAGAEGAIGPVLDELQPDAARVARALRDGIGAMPSFKATLSEAEIAALSLYVSKASAKK</sequence>
<dbReference type="InterPro" id="IPR009056">
    <property type="entry name" value="Cyt_c-like_dom"/>
</dbReference>
<evidence type="ECO:0000313" key="7">
    <source>
        <dbReference type="EMBL" id="SDY21000.1"/>
    </source>
</evidence>
<protein>
    <submittedName>
        <fullName evidence="7">Sulfite dehydrogenase (Cytochrome) subunit SorB</fullName>
    </submittedName>
</protein>
<dbReference type="GO" id="GO:0046872">
    <property type="term" value="F:metal ion binding"/>
    <property type="evidence" value="ECO:0007669"/>
    <property type="project" value="UniProtKB-KW"/>
</dbReference>
<evidence type="ECO:0000256" key="5">
    <source>
        <dbReference type="SAM" id="SignalP"/>
    </source>
</evidence>
<dbReference type="GO" id="GO:0020037">
    <property type="term" value="F:heme binding"/>
    <property type="evidence" value="ECO:0007669"/>
    <property type="project" value="InterPro"/>
</dbReference>
<evidence type="ECO:0000256" key="3">
    <source>
        <dbReference type="ARBA" id="ARBA00023004"/>
    </source>
</evidence>
<gene>
    <name evidence="7" type="ORF">SAMN05421547_103116</name>
</gene>
<keyword evidence="3 4" id="KW-0408">Iron</keyword>
<dbReference type="EMBL" id="FNPE01000003">
    <property type="protein sequence ID" value="SDY21000.1"/>
    <property type="molecule type" value="Genomic_DNA"/>
</dbReference>
<evidence type="ECO:0000256" key="2">
    <source>
        <dbReference type="ARBA" id="ARBA00022723"/>
    </source>
</evidence>
<reference evidence="7 8" key="1">
    <citation type="submission" date="2016-10" db="EMBL/GenBank/DDBJ databases">
        <authorList>
            <person name="de Groot N.N."/>
        </authorList>
    </citation>
    <scope>NUCLEOTIDE SEQUENCE [LARGE SCALE GENOMIC DNA]</scope>
    <source>
        <strain evidence="7 8">LMG 24775</strain>
    </source>
</reference>
<feature type="domain" description="Cytochrome c" evidence="6">
    <location>
        <begin position="33"/>
        <end position="112"/>
    </location>
</feature>
<evidence type="ECO:0000259" key="6">
    <source>
        <dbReference type="PROSITE" id="PS51007"/>
    </source>
</evidence>
<dbReference type="GO" id="GO:0009055">
    <property type="term" value="F:electron transfer activity"/>
    <property type="evidence" value="ECO:0007669"/>
    <property type="project" value="InterPro"/>
</dbReference>
<evidence type="ECO:0000256" key="1">
    <source>
        <dbReference type="ARBA" id="ARBA00022617"/>
    </source>
</evidence>